<dbReference type="STRING" id="293826.Amet_3065"/>
<dbReference type="HOGENOM" id="CLU_1222666_0_0_9"/>
<dbReference type="eggNOG" id="ENOG5033FZV">
    <property type="taxonomic scope" value="Bacteria"/>
</dbReference>
<dbReference type="RefSeq" id="WP_012064171.1">
    <property type="nucleotide sequence ID" value="NC_009633.1"/>
</dbReference>
<dbReference type="KEGG" id="amt:Amet_3065"/>
<sequence>MSKSRVSSVNKDRIHNMYVDRLTTTSRASTIDRITPIKPAHNETSTTSDNFLLYTGVFYERFKDLANQYRKFYDQQQALEDILKRFSEAEAHEELPEFDELTQLVHDLVEKYNGAYESLLAFEPKLGISYSPLIVGVLTDHQLALSRIGVTILSDHMLSFNPSILQNNLSFNSDYILFLFDHKNGLIKTLFTIFKNIKVQSIPHATSYNSTSDPSVPAGMLLDQRT</sequence>
<organism evidence="1 2">
    <name type="scientific">Alkaliphilus metalliredigens (strain QYMF)</name>
    <dbReference type="NCBI Taxonomy" id="293826"/>
    <lineage>
        <taxon>Bacteria</taxon>
        <taxon>Bacillati</taxon>
        <taxon>Bacillota</taxon>
        <taxon>Clostridia</taxon>
        <taxon>Peptostreptococcales</taxon>
        <taxon>Natronincolaceae</taxon>
        <taxon>Alkaliphilus</taxon>
    </lineage>
</organism>
<accession>A6TSN7</accession>
<reference evidence="2" key="1">
    <citation type="journal article" date="2016" name="Genome Announc.">
        <title>Complete genome sequence of Alkaliphilus metalliredigens strain QYMF, an alkaliphilic and metal-reducing bacterium isolated from borax-contaminated leachate ponds.</title>
        <authorList>
            <person name="Hwang C."/>
            <person name="Copeland A."/>
            <person name="Lucas S."/>
            <person name="Lapidus A."/>
            <person name="Barry K."/>
            <person name="Detter J.C."/>
            <person name="Glavina Del Rio T."/>
            <person name="Hammon N."/>
            <person name="Israni S."/>
            <person name="Dalin E."/>
            <person name="Tice H."/>
            <person name="Pitluck S."/>
            <person name="Chertkov O."/>
            <person name="Brettin T."/>
            <person name="Bruce D."/>
            <person name="Han C."/>
            <person name="Schmutz J."/>
            <person name="Larimer F."/>
            <person name="Land M.L."/>
            <person name="Hauser L."/>
            <person name="Kyrpides N."/>
            <person name="Mikhailova N."/>
            <person name="Ye Q."/>
            <person name="Zhou J."/>
            <person name="Richardson P."/>
            <person name="Fields M.W."/>
        </authorList>
    </citation>
    <scope>NUCLEOTIDE SEQUENCE [LARGE SCALE GENOMIC DNA]</scope>
    <source>
        <strain evidence="2">QYMF</strain>
    </source>
</reference>
<gene>
    <name evidence="1" type="ordered locus">Amet_3065</name>
</gene>
<dbReference type="Proteomes" id="UP000001572">
    <property type="component" value="Chromosome"/>
</dbReference>
<protein>
    <submittedName>
        <fullName evidence="1">Uncharacterized protein</fullName>
    </submittedName>
</protein>
<name>A6TSN7_ALKMQ</name>
<dbReference type="AlphaFoldDB" id="A6TSN7"/>
<keyword evidence="2" id="KW-1185">Reference proteome</keyword>
<dbReference type="OrthoDB" id="1950858at2"/>
<dbReference type="EMBL" id="CP000724">
    <property type="protein sequence ID" value="ABR49205.1"/>
    <property type="molecule type" value="Genomic_DNA"/>
</dbReference>
<proteinExistence type="predicted"/>
<evidence type="ECO:0000313" key="2">
    <source>
        <dbReference type="Proteomes" id="UP000001572"/>
    </source>
</evidence>
<evidence type="ECO:0000313" key="1">
    <source>
        <dbReference type="EMBL" id="ABR49205.1"/>
    </source>
</evidence>